<dbReference type="InterPro" id="IPR003439">
    <property type="entry name" value="ABC_transporter-like_ATP-bd"/>
</dbReference>
<keyword evidence="3" id="KW-0812">Transmembrane</keyword>
<keyword evidence="5 9" id="KW-0067">ATP-binding</keyword>
<evidence type="ECO:0000256" key="4">
    <source>
        <dbReference type="ARBA" id="ARBA00022741"/>
    </source>
</evidence>
<evidence type="ECO:0000256" key="2">
    <source>
        <dbReference type="ARBA" id="ARBA00022448"/>
    </source>
</evidence>
<evidence type="ECO:0000256" key="7">
    <source>
        <dbReference type="ARBA" id="ARBA00023136"/>
    </source>
</evidence>
<dbReference type="SUPFAM" id="SSF52540">
    <property type="entry name" value="P-loop containing nucleoside triphosphate hydrolases"/>
    <property type="match status" value="1"/>
</dbReference>
<dbReference type="PANTHER" id="PTHR48041">
    <property type="entry name" value="ABC TRANSPORTER G FAMILY MEMBER 28"/>
    <property type="match status" value="1"/>
</dbReference>
<dbReference type="RefSeq" id="WP_223419998.1">
    <property type="nucleotide sequence ID" value="NZ_JAIPME010000002.1"/>
</dbReference>
<keyword evidence="10" id="KW-1185">Reference proteome</keyword>
<feature type="domain" description="ABC transporter" evidence="8">
    <location>
        <begin position="263"/>
        <end position="497"/>
    </location>
</feature>
<dbReference type="InterPro" id="IPR050352">
    <property type="entry name" value="ABCG_transporters"/>
</dbReference>
<evidence type="ECO:0000313" key="9">
    <source>
        <dbReference type="EMBL" id="MBZ2387122.1"/>
    </source>
</evidence>
<sequence>MDKYLLKEKCPQCSYELKIGYKYCPNCGILVGNDGPRVKRTSFIDLKDTTKKTGPIAKPLIDIYDNLSKSINASDKILNTDIYPLIIKIGENPEIIKFNKEIILENDVVLANDYKGYYIEVNPSSNLFVNKKIIDSTNKYYLHNNDLIELKGLILIYTILDQEDVIWEKQKVDGSFNLDVDFIRYENARLVIKPPSEGLFLNNKKIYDEILFNNNDFVQKDGRMFILRDDFLIYQKELEDYQKRSKAIFAVNIDKDDILDVDIKEKVVMTENGPKTLLKDIKFEAKPGELILVLGSSGAGKSTFFNEFLNEHNSKAQISIGNIDFAKNFDLAKRMVSTVPQFDLSRDNDTVFMTLKNSGELKLPRDFTKDDNLLDAYVIEILDMMNLSRLKESLVKDLSGGERKRLSIASEYIASPVVFLLDEPDSGLDGYNARSIMANLRTIADNGKIIMVISHSPDRTVELYDKILVLGKSQTENCGELAFYGSPDEAMEFFDTKNIETIVDRLLDDTDYYVEKFNKGERDELSI</sequence>
<comment type="caution">
    <text evidence="9">The sequence shown here is derived from an EMBL/GenBank/DDBJ whole genome shotgun (WGS) entry which is preliminary data.</text>
</comment>
<evidence type="ECO:0000256" key="6">
    <source>
        <dbReference type="ARBA" id="ARBA00022989"/>
    </source>
</evidence>
<evidence type="ECO:0000256" key="5">
    <source>
        <dbReference type="ARBA" id="ARBA00022840"/>
    </source>
</evidence>
<dbReference type="PANTHER" id="PTHR48041:SF139">
    <property type="entry name" value="PROTEIN SCARLET"/>
    <property type="match status" value="1"/>
</dbReference>
<organism evidence="9 10">
    <name type="scientific">Anaerococcus murdochii</name>
    <dbReference type="NCBI Taxonomy" id="411577"/>
    <lineage>
        <taxon>Bacteria</taxon>
        <taxon>Bacillati</taxon>
        <taxon>Bacillota</taxon>
        <taxon>Tissierellia</taxon>
        <taxon>Tissierellales</taxon>
        <taxon>Peptoniphilaceae</taxon>
        <taxon>Anaerococcus</taxon>
    </lineage>
</organism>
<name>A0ABS7T005_9FIRM</name>
<keyword evidence="2" id="KW-0813">Transport</keyword>
<dbReference type="InterPro" id="IPR027417">
    <property type="entry name" value="P-loop_NTPase"/>
</dbReference>
<evidence type="ECO:0000259" key="8">
    <source>
        <dbReference type="PROSITE" id="PS50893"/>
    </source>
</evidence>
<comment type="subcellular location">
    <subcellularLocation>
        <location evidence="1">Membrane</location>
        <topology evidence="1">Multi-pass membrane protein</topology>
    </subcellularLocation>
</comment>
<dbReference type="SMART" id="SM00382">
    <property type="entry name" value="AAA"/>
    <property type="match status" value="1"/>
</dbReference>
<dbReference type="InterPro" id="IPR017871">
    <property type="entry name" value="ABC_transporter-like_CS"/>
</dbReference>
<keyword evidence="7" id="KW-0472">Membrane</keyword>
<accession>A0ABS7T005</accession>
<evidence type="ECO:0000256" key="1">
    <source>
        <dbReference type="ARBA" id="ARBA00004141"/>
    </source>
</evidence>
<dbReference type="Proteomes" id="UP000734271">
    <property type="component" value="Unassembled WGS sequence"/>
</dbReference>
<protein>
    <submittedName>
        <fullName evidence="9">ATP-binding cassette domain-containing protein</fullName>
    </submittedName>
</protein>
<evidence type="ECO:0000313" key="10">
    <source>
        <dbReference type="Proteomes" id="UP000734271"/>
    </source>
</evidence>
<dbReference type="GO" id="GO:0005524">
    <property type="term" value="F:ATP binding"/>
    <property type="evidence" value="ECO:0007669"/>
    <property type="project" value="UniProtKB-KW"/>
</dbReference>
<dbReference type="Pfam" id="PF00005">
    <property type="entry name" value="ABC_tran"/>
    <property type="match status" value="1"/>
</dbReference>
<proteinExistence type="predicted"/>
<evidence type="ECO:0000256" key="3">
    <source>
        <dbReference type="ARBA" id="ARBA00022692"/>
    </source>
</evidence>
<dbReference type="PROSITE" id="PS00211">
    <property type="entry name" value="ABC_TRANSPORTER_1"/>
    <property type="match status" value="1"/>
</dbReference>
<reference evidence="9 10" key="1">
    <citation type="submission" date="2021-08" db="EMBL/GenBank/DDBJ databases">
        <title>FDA dAtabase for Regulatory Grade micrObial Sequences (FDA-ARGOS): Supporting development and validation of Infectious Disease Dx tests.</title>
        <authorList>
            <person name="Sproer C."/>
            <person name="Gronow S."/>
            <person name="Severitt S."/>
            <person name="Schroder I."/>
            <person name="Tallon L."/>
            <person name="Sadzewicz L."/>
            <person name="Zhao X."/>
            <person name="Boylan J."/>
            <person name="Ott S."/>
            <person name="Bowen H."/>
            <person name="Vavikolanu K."/>
            <person name="Hazen T."/>
            <person name="Aluvathingal J."/>
            <person name="Nadendla S."/>
            <person name="Lowell S."/>
            <person name="Myers T."/>
            <person name="Yan Y."/>
            <person name="Sichtig H."/>
        </authorList>
    </citation>
    <scope>NUCLEOTIDE SEQUENCE [LARGE SCALE GENOMIC DNA]</scope>
    <source>
        <strain evidence="9 10">FDAARGOS_1460</strain>
    </source>
</reference>
<dbReference type="EMBL" id="JAIPME010000002">
    <property type="protein sequence ID" value="MBZ2387122.1"/>
    <property type="molecule type" value="Genomic_DNA"/>
</dbReference>
<keyword evidence="6" id="KW-1133">Transmembrane helix</keyword>
<dbReference type="PROSITE" id="PS50893">
    <property type="entry name" value="ABC_TRANSPORTER_2"/>
    <property type="match status" value="1"/>
</dbReference>
<keyword evidence="4" id="KW-0547">Nucleotide-binding</keyword>
<dbReference type="Gene3D" id="3.40.50.300">
    <property type="entry name" value="P-loop containing nucleotide triphosphate hydrolases"/>
    <property type="match status" value="1"/>
</dbReference>
<gene>
    <name evidence="9" type="ORF">K8P03_07485</name>
</gene>
<dbReference type="InterPro" id="IPR003593">
    <property type="entry name" value="AAA+_ATPase"/>
</dbReference>